<evidence type="ECO:0000256" key="1">
    <source>
        <dbReference type="SAM" id="SignalP"/>
    </source>
</evidence>
<evidence type="ECO:0000313" key="2">
    <source>
        <dbReference type="EMBL" id="OJH36129.1"/>
    </source>
</evidence>
<dbReference type="STRING" id="83449.BON30_33720"/>
<evidence type="ECO:0000313" key="3">
    <source>
        <dbReference type="Proteomes" id="UP000182229"/>
    </source>
</evidence>
<protein>
    <recommendedName>
        <fullName evidence="4">Lipoprotein</fullName>
    </recommendedName>
</protein>
<feature type="signal peptide" evidence="1">
    <location>
        <begin position="1"/>
        <end position="19"/>
    </location>
</feature>
<dbReference type="OrthoDB" id="5485398at2"/>
<organism evidence="2 3">
    <name type="scientific">Cystobacter ferrugineus</name>
    <dbReference type="NCBI Taxonomy" id="83449"/>
    <lineage>
        <taxon>Bacteria</taxon>
        <taxon>Pseudomonadati</taxon>
        <taxon>Myxococcota</taxon>
        <taxon>Myxococcia</taxon>
        <taxon>Myxococcales</taxon>
        <taxon>Cystobacterineae</taxon>
        <taxon>Archangiaceae</taxon>
        <taxon>Cystobacter</taxon>
    </lineage>
</organism>
<evidence type="ECO:0008006" key="4">
    <source>
        <dbReference type="Google" id="ProtNLM"/>
    </source>
</evidence>
<dbReference type="EMBL" id="MPIN01000011">
    <property type="protein sequence ID" value="OJH36129.1"/>
    <property type="molecule type" value="Genomic_DNA"/>
</dbReference>
<dbReference type="Proteomes" id="UP000182229">
    <property type="component" value="Unassembled WGS sequence"/>
</dbReference>
<dbReference type="AlphaFoldDB" id="A0A1L9B1J3"/>
<proteinExistence type="predicted"/>
<comment type="caution">
    <text evidence="2">The sequence shown here is derived from an EMBL/GenBank/DDBJ whole genome shotgun (WGS) entry which is preliminary data.</text>
</comment>
<accession>A0A1L9B1J3</accession>
<reference evidence="3" key="1">
    <citation type="submission" date="2016-11" db="EMBL/GenBank/DDBJ databases">
        <authorList>
            <person name="Shukria A."/>
            <person name="Stevens D.C."/>
        </authorList>
    </citation>
    <scope>NUCLEOTIDE SEQUENCE [LARGE SCALE GENOMIC DNA]</scope>
    <source>
        <strain evidence="3">Cbfe23</strain>
    </source>
</reference>
<sequence>MEHKRTSFFLRLLTLMSLAGCTPENPPPAQQPTLHGESILSADETWRAADNPHIVTGPLTVGGTKTPTLTLEAGVVVRFEPNASLSIGVSPNHPGELRVEGTENAPVLLTARSDNPQPGHWKGVMVGDYSSDASRLAHVTIEYATGVIEREHCVQGSLTVGATPRTPHAFAVADHVTVQKSRECGVVMYGDLGPGSTRLIARDNGGVAISVEADSVGSIPENSLMSGNALDAVQVHAGAIWKTQTWPRLGVPYLVEQLSIYDVDAALTLPPGTELHMRPEAIIGIYGVGRLIAQGEAQAPIRFVPDTTTPSKEHWKGLMLVASSQSRLDHVLISHAGSTTTGSLFVAPAHDGTPGPFVTHSTFRDSVGCGITTSTSSTGVPLDYTLAEYGNTFLDNELGAQCYRTEEPGDGD</sequence>
<name>A0A1L9B1J3_9BACT</name>
<reference evidence="2 3" key="2">
    <citation type="submission" date="2016-12" db="EMBL/GenBank/DDBJ databases">
        <title>Draft Genome Sequence of Cystobacter ferrugineus Strain Cbfe23.</title>
        <authorList>
            <person name="Akbar S."/>
            <person name="Dowd S.E."/>
            <person name="Stevens D.C."/>
        </authorList>
    </citation>
    <scope>NUCLEOTIDE SEQUENCE [LARGE SCALE GENOMIC DNA]</scope>
    <source>
        <strain evidence="2 3">Cbfe23</strain>
    </source>
</reference>
<feature type="chain" id="PRO_5013086596" description="Lipoprotein" evidence="1">
    <location>
        <begin position="20"/>
        <end position="412"/>
    </location>
</feature>
<keyword evidence="1" id="KW-0732">Signal</keyword>
<gene>
    <name evidence="2" type="ORF">BON30_33720</name>
</gene>
<keyword evidence="3" id="KW-1185">Reference proteome</keyword>
<dbReference type="RefSeq" id="WP_071902620.1">
    <property type="nucleotide sequence ID" value="NZ_MPIN01000011.1"/>
</dbReference>